<reference evidence="2 3" key="1">
    <citation type="submission" date="2022-04" db="EMBL/GenBank/DDBJ databases">
        <title>Genome draft of Actinomadura sp. ATCC 31491.</title>
        <authorList>
            <person name="Shi X."/>
            <person name="Du Y."/>
        </authorList>
    </citation>
    <scope>NUCLEOTIDE SEQUENCE [LARGE SCALE GENOMIC DNA]</scope>
    <source>
        <strain evidence="2 3">ATCC 31491</strain>
    </source>
</reference>
<evidence type="ECO:0000313" key="2">
    <source>
        <dbReference type="EMBL" id="MCK2218311.1"/>
    </source>
</evidence>
<dbReference type="RefSeq" id="WP_242382105.1">
    <property type="nucleotide sequence ID" value="NZ_JAKRKC020000002.1"/>
</dbReference>
<gene>
    <name evidence="2" type="ORF">MF672_031640</name>
</gene>
<organism evidence="2 3">
    <name type="scientific">Actinomadura luzonensis</name>
    <dbReference type="NCBI Taxonomy" id="2805427"/>
    <lineage>
        <taxon>Bacteria</taxon>
        <taxon>Bacillati</taxon>
        <taxon>Actinomycetota</taxon>
        <taxon>Actinomycetes</taxon>
        <taxon>Streptosporangiales</taxon>
        <taxon>Thermomonosporaceae</taxon>
        <taxon>Actinomadura</taxon>
    </lineage>
</organism>
<comment type="caution">
    <text evidence="2">The sequence shown here is derived from an EMBL/GenBank/DDBJ whole genome shotgun (WGS) entry which is preliminary data.</text>
</comment>
<dbReference type="Proteomes" id="UP001317259">
    <property type="component" value="Unassembled WGS sequence"/>
</dbReference>
<feature type="region of interest" description="Disordered" evidence="1">
    <location>
        <begin position="149"/>
        <end position="174"/>
    </location>
</feature>
<protein>
    <submittedName>
        <fullName evidence="2">Uncharacterized protein</fullName>
    </submittedName>
</protein>
<dbReference type="EMBL" id="JAKRKC020000002">
    <property type="protein sequence ID" value="MCK2218311.1"/>
    <property type="molecule type" value="Genomic_DNA"/>
</dbReference>
<keyword evidence="3" id="KW-1185">Reference proteome</keyword>
<name>A0ABT0G2I1_9ACTN</name>
<accession>A0ABT0G2I1</accession>
<sequence>MTHEDEGAGCRARYANGRIILDAWAPGRAECMAQAVRGLVRDAVRPGGAPPCEQDVERVEALPDRELLAHVLGRAVAQLARRGLVPADVLMKEDDEGGVTTTLLLVPGTQLRRMPAAGPRADDVLIERSDAGWRCHVVVEARPVAALHEGFPPATPRGSAGTAGRDAGTSGGGA</sequence>
<evidence type="ECO:0000313" key="3">
    <source>
        <dbReference type="Proteomes" id="UP001317259"/>
    </source>
</evidence>
<evidence type="ECO:0000256" key="1">
    <source>
        <dbReference type="SAM" id="MobiDB-lite"/>
    </source>
</evidence>
<proteinExistence type="predicted"/>